<keyword evidence="2" id="KW-0328">Glycosyltransferase</keyword>
<keyword evidence="8" id="KW-1185">Reference proteome</keyword>
<protein>
    <submittedName>
        <fullName evidence="7">Alpha 1,4-glycosyltransferase</fullName>
    </submittedName>
</protein>
<dbReference type="Pfam" id="PF04572">
    <property type="entry name" value="Gb3_synth"/>
    <property type="match status" value="1"/>
</dbReference>
<keyword evidence="3 7" id="KW-0808">Transferase</keyword>
<sequence length="244" mass="28503">MPVKTDTNKIIQSLWIGESLSTMEHLCIQSFLQNEHDFHLYAYQDIKNVPKNTTVLDANSIIHANKIFIDSKGGIASFSDWFRYKLLYEKGGWWVDMDSVCLRHFDMKEEYCFSTEHGHENDKIVNIGFIKSPAKAAILADCLTHIDNLDHNCIKWGELGPSLFNKIIKSYDTESYIMAPETFCPINWTDVYKLISKQNYSLTEKNFALHLWNEIWRIGYLDKDAIYHPESIYEQLKKKYAITI</sequence>
<dbReference type="PANTHER" id="PTHR12042">
    <property type="entry name" value="LACTOSYLCERAMIDE 4-ALPHA-GALACTOSYLTRANSFERASE ALPHA- 1,4-GALACTOSYLTRANSFERASE"/>
    <property type="match status" value="1"/>
</dbReference>
<evidence type="ECO:0000313" key="8">
    <source>
        <dbReference type="Proteomes" id="UP000240971"/>
    </source>
</evidence>
<dbReference type="GO" id="GO:0016758">
    <property type="term" value="F:hexosyltransferase activity"/>
    <property type="evidence" value="ECO:0007669"/>
    <property type="project" value="UniProtKB-ARBA"/>
</dbReference>
<gene>
    <name evidence="7" type="ORF">CLV51_1021162</name>
</gene>
<dbReference type="GO" id="GO:0016020">
    <property type="term" value="C:membrane"/>
    <property type="evidence" value="ECO:0007669"/>
    <property type="project" value="GOC"/>
</dbReference>
<organism evidence="7 8">
    <name type="scientific">Chitinophaga niastensis</name>
    <dbReference type="NCBI Taxonomy" id="536980"/>
    <lineage>
        <taxon>Bacteria</taxon>
        <taxon>Pseudomonadati</taxon>
        <taxon>Bacteroidota</taxon>
        <taxon>Chitinophagia</taxon>
        <taxon>Chitinophagales</taxon>
        <taxon>Chitinophagaceae</taxon>
        <taxon>Chitinophaga</taxon>
    </lineage>
</organism>
<dbReference type="EMBL" id="PYAW01000002">
    <property type="protein sequence ID" value="PSL48295.1"/>
    <property type="molecule type" value="Genomic_DNA"/>
</dbReference>
<proteinExistence type="predicted"/>
<accession>A0A2P8HQ09</accession>
<dbReference type="InterPro" id="IPR007577">
    <property type="entry name" value="GlycoTrfase_DXD_sugar-bd_CS"/>
</dbReference>
<dbReference type="SUPFAM" id="SSF53448">
    <property type="entry name" value="Nucleotide-diphospho-sugar transferases"/>
    <property type="match status" value="1"/>
</dbReference>
<dbReference type="InterPro" id="IPR029044">
    <property type="entry name" value="Nucleotide-diphossugar_trans"/>
</dbReference>
<comment type="subcellular location">
    <subcellularLocation>
        <location evidence="1">Golgi apparatus membrane</location>
        <topology evidence="1">Single-pass type II membrane protein</topology>
    </subcellularLocation>
</comment>
<evidence type="ECO:0000313" key="7">
    <source>
        <dbReference type="EMBL" id="PSL48295.1"/>
    </source>
</evidence>
<evidence type="ECO:0000256" key="4">
    <source>
        <dbReference type="ARBA" id="ARBA00023034"/>
    </source>
</evidence>
<dbReference type="RefSeq" id="WP_106528686.1">
    <property type="nucleotide sequence ID" value="NZ_PYAW01000002.1"/>
</dbReference>
<dbReference type="Proteomes" id="UP000240971">
    <property type="component" value="Unassembled WGS sequence"/>
</dbReference>
<dbReference type="Pfam" id="PF04488">
    <property type="entry name" value="Gly_transf_sug"/>
    <property type="match status" value="1"/>
</dbReference>
<feature type="domain" description="Alpha 1,4-glycosyltransferase" evidence="6">
    <location>
        <begin position="151"/>
        <end position="240"/>
    </location>
</feature>
<dbReference type="PANTHER" id="PTHR12042:SF21">
    <property type="entry name" value="ALPHA1,4-GALACTOSYLTRANSFERASE 1-RELATED"/>
    <property type="match status" value="1"/>
</dbReference>
<evidence type="ECO:0000259" key="6">
    <source>
        <dbReference type="Pfam" id="PF04572"/>
    </source>
</evidence>
<dbReference type="Gene3D" id="3.90.550.20">
    <property type="match status" value="1"/>
</dbReference>
<keyword evidence="4" id="KW-0333">Golgi apparatus</keyword>
<evidence type="ECO:0000256" key="5">
    <source>
        <dbReference type="ARBA" id="ARBA00023136"/>
    </source>
</evidence>
<reference evidence="7 8" key="1">
    <citation type="submission" date="2018-03" db="EMBL/GenBank/DDBJ databases">
        <title>Genomic Encyclopedia of Archaeal and Bacterial Type Strains, Phase II (KMG-II): from individual species to whole genera.</title>
        <authorList>
            <person name="Goeker M."/>
        </authorList>
    </citation>
    <scope>NUCLEOTIDE SEQUENCE [LARGE SCALE GENOMIC DNA]</scope>
    <source>
        <strain evidence="7 8">DSM 24859</strain>
    </source>
</reference>
<dbReference type="AlphaFoldDB" id="A0A2P8HQ09"/>
<evidence type="ECO:0000256" key="3">
    <source>
        <dbReference type="ARBA" id="ARBA00022679"/>
    </source>
</evidence>
<dbReference type="OrthoDB" id="5354021at2"/>
<name>A0A2P8HQ09_CHINA</name>
<dbReference type="GO" id="GO:0006688">
    <property type="term" value="P:glycosphingolipid biosynthetic process"/>
    <property type="evidence" value="ECO:0007669"/>
    <property type="project" value="TreeGrafter"/>
</dbReference>
<dbReference type="InterPro" id="IPR007652">
    <property type="entry name" value="A1-4-GlycosylTfrase_dom"/>
</dbReference>
<dbReference type="InterPro" id="IPR051981">
    <property type="entry name" value="Glycosyltransf_32"/>
</dbReference>
<keyword evidence="5" id="KW-0472">Membrane</keyword>
<evidence type="ECO:0000256" key="1">
    <source>
        <dbReference type="ARBA" id="ARBA00004323"/>
    </source>
</evidence>
<evidence type="ECO:0000256" key="2">
    <source>
        <dbReference type="ARBA" id="ARBA00022676"/>
    </source>
</evidence>
<comment type="caution">
    <text evidence="7">The sequence shown here is derived from an EMBL/GenBank/DDBJ whole genome shotgun (WGS) entry which is preliminary data.</text>
</comment>